<name>A0A0D0A1S0_9AGAM</name>
<dbReference type="InParanoid" id="A0A0D0A1S0"/>
<dbReference type="EMBL" id="KN835595">
    <property type="protein sequence ID" value="KIK35711.1"/>
    <property type="molecule type" value="Genomic_DNA"/>
</dbReference>
<reference evidence="2 3" key="1">
    <citation type="submission" date="2014-04" db="EMBL/GenBank/DDBJ databases">
        <authorList>
            <consortium name="DOE Joint Genome Institute"/>
            <person name="Kuo A."/>
            <person name="Ruytinx J."/>
            <person name="Rineau F."/>
            <person name="Colpaert J."/>
            <person name="Kohler A."/>
            <person name="Nagy L.G."/>
            <person name="Floudas D."/>
            <person name="Copeland A."/>
            <person name="Barry K.W."/>
            <person name="Cichocki N."/>
            <person name="Veneault-Fourrey C."/>
            <person name="LaButti K."/>
            <person name="Lindquist E.A."/>
            <person name="Lipzen A."/>
            <person name="Lundell T."/>
            <person name="Morin E."/>
            <person name="Murat C."/>
            <person name="Sun H."/>
            <person name="Tunlid A."/>
            <person name="Henrissat B."/>
            <person name="Grigoriev I.V."/>
            <person name="Hibbett D.S."/>
            <person name="Martin F."/>
            <person name="Nordberg H.P."/>
            <person name="Cantor M.N."/>
            <person name="Hua S.X."/>
        </authorList>
    </citation>
    <scope>NUCLEOTIDE SEQUENCE [LARGE SCALE GENOMIC DNA]</scope>
    <source>
        <strain evidence="2 3">UH-Slu-Lm8-n1</strain>
    </source>
</reference>
<feature type="region of interest" description="Disordered" evidence="1">
    <location>
        <begin position="1"/>
        <end position="85"/>
    </location>
</feature>
<evidence type="ECO:0000313" key="3">
    <source>
        <dbReference type="Proteomes" id="UP000054485"/>
    </source>
</evidence>
<dbReference type="HOGENOM" id="CLU_1620171_0_0_1"/>
<keyword evidence="3" id="KW-1185">Reference proteome</keyword>
<evidence type="ECO:0000256" key="1">
    <source>
        <dbReference type="SAM" id="MobiDB-lite"/>
    </source>
</evidence>
<sequence>MTRKKGNSLRDSTKETHISSEAPTRGSSHRPRSKVGQILGKVKGSLEDGVNKLRTRSKDSRNRSPVPPHEHASSTPNIKAAPSDVEVEADLQSVIRDTQQAAKRMHPLSGPAITVACAGQDAQTDLNAVDDFQDTCLKPLRIFGTVIAEIGNVWTII</sequence>
<feature type="compositionally biased region" description="Basic and acidic residues" evidence="1">
    <location>
        <begin position="44"/>
        <end position="72"/>
    </location>
</feature>
<dbReference type="AlphaFoldDB" id="A0A0D0A1S0"/>
<reference evidence="3" key="2">
    <citation type="submission" date="2015-01" db="EMBL/GenBank/DDBJ databases">
        <title>Evolutionary Origins and Diversification of the Mycorrhizal Mutualists.</title>
        <authorList>
            <consortium name="DOE Joint Genome Institute"/>
            <consortium name="Mycorrhizal Genomics Consortium"/>
            <person name="Kohler A."/>
            <person name="Kuo A."/>
            <person name="Nagy L.G."/>
            <person name="Floudas D."/>
            <person name="Copeland A."/>
            <person name="Barry K.W."/>
            <person name="Cichocki N."/>
            <person name="Veneault-Fourrey C."/>
            <person name="LaButti K."/>
            <person name="Lindquist E.A."/>
            <person name="Lipzen A."/>
            <person name="Lundell T."/>
            <person name="Morin E."/>
            <person name="Murat C."/>
            <person name="Riley R."/>
            <person name="Ohm R."/>
            <person name="Sun H."/>
            <person name="Tunlid A."/>
            <person name="Henrissat B."/>
            <person name="Grigoriev I.V."/>
            <person name="Hibbett D.S."/>
            <person name="Martin F."/>
        </authorList>
    </citation>
    <scope>NUCLEOTIDE SEQUENCE [LARGE SCALE GENOMIC DNA]</scope>
    <source>
        <strain evidence="3">UH-Slu-Lm8-n1</strain>
    </source>
</reference>
<accession>A0A0D0A1S0</accession>
<dbReference type="Proteomes" id="UP000054485">
    <property type="component" value="Unassembled WGS sequence"/>
</dbReference>
<protein>
    <submittedName>
        <fullName evidence="2">Uncharacterized protein</fullName>
    </submittedName>
</protein>
<proteinExistence type="predicted"/>
<organism evidence="2 3">
    <name type="scientific">Suillus luteus UH-Slu-Lm8-n1</name>
    <dbReference type="NCBI Taxonomy" id="930992"/>
    <lineage>
        <taxon>Eukaryota</taxon>
        <taxon>Fungi</taxon>
        <taxon>Dikarya</taxon>
        <taxon>Basidiomycota</taxon>
        <taxon>Agaricomycotina</taxon>
        <taxon>Agaricomycetes</taxon>
        <taxon>Agaricomycetidae</taxon>
        <taxon>Boletales</taxon>
        <taxon>Suillineae</taxon>
        <taxon>Suillaceae</taxon>
        <taxon>Suillus</taxon>
    </lineage>
</organism>
<evidence type="ECO:0000313" key="2">
    <source>
        <dbReference type="EMBL" id="KIK35711.1"/>
    </source>
</evidence>
<dbReference type="OrthoDB" id="2686056at2759"/>
<gene>
    <name evidence="2" type="ORF">CY34DRAFT_16857</name>
</gene>